<evidence type="ECO:0000259" key="3">
    <source>
        <dbReference type="Pfam" id="PF01055"/>
    </source>
</evidence>
<proteinExistence type="inferred from homology"/>
<dbReference type="InterPro" id="IPR017853">
    <property type="entry name" value="GH"/>
</dbReference>
<dbReference type="InterPro" id="IPR033403">
    <property type="entry name" value="DUF5110"/>
</dbReference>
<evidence type="ECO:0000256" key="1">
    <source>
        <dbReference type="ARBA" id="ARBA00007806"/>
    </source>
</evidence>
<dbReference type="GO" id="GO:0030246">
    <property type="term" value="F:carbohydrate binding"/>
    <property type="evidence" value="ECO:0007669"/>
    <property type="project" value="InterPro"/>
</dbReference>
<reference evidence="7 8" key="1">
    <citation type="submission" date="2007-04" db="EMBL/GenBank/DDBJ databases">
        <authorList>
            <person name="Fulton L."/>
            <person name="Clifton S."/>
            <person name="Fulton B."/>
            <person name="Xu J."/>
            <person name="Minx P."/>
            <person name="Pepin K.H."/>
            <person name="Johnson M."/>
            <person name="Thiruvilangam P."/>
            <person name="Bhonagiri V."/>
            <person name="Nash W.E."/>
            <person name="Mardis E.R."/>
            <person name="Wilson R.K."/>
        </authorList>
    </citation>
    <scope>NUCLEOTIDE SEQUENCE [LARGE SCALE GENOMIC DNA]</scope>
    <source>
        <strain evidence="7 8">ATCC 29149</strain>
    </source>
</reference>
<dbReference type="InterPro" id="IPR013780">
    <property type="entry name" value="Glyco_hydro_b"/>
</dbReference>
<dbReference type="PANTHER" id="PTHR22762:SF165">
    <property type="entry name" value="PUTATIVE (AFU_ORTHOLOGUE AFUA_1G06560)-RELATED"/>
    <property type="match status" value="1"/>
</dbReference>
<dbReference type="Pfam" id="PF21365">
    <property type="entry name" value="Glyco_hydro_31_3rd"/>
    <property type="match status" value="1"/>
</dbReference>
<dbReference type="SUPFAM" id="SSF51445">
    <property type="entry name" value="(Trans)glycosidases"/>
    <property type="match status" value="1"/>
</dbReference>
<evidence type="ECO:0000256" key="2">
    <source>
        <dbReference type="RuleBase" id="RU361185"/>
    </source>
</evidence>
<keyword evidence="2 7" id="KW-0326">Glycosidase</keyword>
<feature type="domain" description="Glycoside hydrolase family 31 TIM barrel" evidence="3">
    <location>
        <begin position="275"/>
        <end position="606"/>
    </location>
</feature>
<dbReference type="InterPro" id="IPR011013">
    <property type="entry name" value="Gal_mutarotase_sf_dom"/>
</dbReference>
<dbReference type="EC" id="3.2.1.-" evidence="7"/>
<accession>A7B0D7</accession>
<dbReference type="EMBL" id="AAYG02000009">
    <property type="protein sequence ID" value="EDN78603.1"/>
    <property type="molecule type" value="Genomic_DNA"/>
</dbReference>
<dbReference type="InterPro" id="IPR000322">
    <property type="entry name" value="Glyco_hydro_31_TIM"/>
</dbReference>
<dbReference type="GO" id="GO:0004553">
    <property type="term" value="F:hydrolase activity, hydrolyzing O-glycosyl compounds"/>
    <property type="evidence" value="ECO:0007669"/>
    <property type="project" value="InterPro"/>
</dbReference>
<evidence type="ECO:0000259" key="4">
    <source>
        <dbReference type="Pfam" id="PF13802"/>
    </source>
</evidence>
<reference evidence="7 8" key="2">
    <citation type="submission" date="2007-06" db="EMBL/GenBank/DDBJ databases">
        <title>Draft genome sequence of Ruminococcus gnavus (ATCC 29149).</title>
        <authorList>
            <person name="Sudarsanam P."/>
            <person name="Ley R."/>
            <person name="Guruge J."/>
            <person name="Turnbaugh P.J."/>
            <person name="Mahowald M."/>
            <person name="Liep D."/>
            <person name="Gordon J."/>
        </authorList>
    </citation>
    <scope>NUCLEOTIDE SEQUENCE [LARGE SCALE GENOMIC DNA]</scope>
    <source>
        <strain evidence="7 8">ATCC 29149</strain>
    </source>
</reference>
<dbReference type="InterPro" id="IPR025887">
    <property type="entry name" value="Glyco_hydro_31_N_dom"/>
</dbReference>
<feature type="domain" description="Glycoside hydrolase family 31 N-terminal" evidence="4">
    <location>
        <begin position="43"/>
        <end position="228"/>
    </location>
</feature>
<dbReference type="eggNOG" id="COG1501">
    <property type="taxonomic scope" value="Bacteria"/>
</dbReference>
<dbReference type="GO" id="GO:0005975">
    <property type="term" value="P:carbohydrate metabolic process"/>
    <property type="evidence" value="ECO:0007669"/>
    <property type="project" value="InterPro"/>
</dbReference>
<keyword evidence="2 7" id="KW-0378">Hydrolase</keyword>
<name>A7B0D7_MEDG7</name>
<dbReference type="SUPFAM" id="SSF74650">
    <property type="entry name" value="Galactose mutarotase-like"/>
    <property type="match status" value="1"/>
</dbReference>
<organism evidence="7 8">
    <name type="scientific">Mediterraneibacter gnavus (strain ATCC 29149 / DSM 114966 / JCM 6515 / VPI C7-9)</name>
    <name type="common">Ruminococcus gnavus</name>
    <dbReference type="NCBI Taxonomy" id="411470"/>
    <lineage>
        <taxon>Bacteria</taxon>
        <taxon>Bacillati</taxon>
        <taxon>Bacillota</taxon>
        <taxon>Clostridia</taxon>
        <taxon>Lachnospirales</taxon>
        <taxon>Lachnospiraceae</taxon>
        <taxon>Mediterraneibacter</taxon>
    </lineage>
</organism>
<evidence type="ECO:0000313" key="8">
    <source>
        <dbReference type="Proteomes" id="UP000004410"/>
    </source>
</evidence>
<dbReference type="InterPro" id="IPR048395">
    <property type="entry name" value="Glyco_hydro_31_C"/>
</dbReference>
<evidence type="ECO:0000259" key="5">
    <source>
        <dbReference type="Pfam" id="PF17137"/>
    </source>
</evidence>
<comment type="caution">
    <text evidence="7">The sequence shown here is derived from an EMBL/GenBank/DDBJ whole genome shotgun (WGS) entry which is preliminary data.</text>
</comment>
<dbReference type="Proteomes" id="UP000004410">
    <property type="component" value="Unassembled WGS sequence"/>
</dbReference>
<feature type="domain" description="Glycosyl hydrolase family 31 C-terminal" evidence="6">
    <location>
        <begin position="615"/>
        <end position="702"/>
    </location>
</feature>
<dbReference type="CDD" id="cd14752">
    <property type="entry name" value="GH31_N"/>
    <property type="match status" value="1"/>
</dbReference>
<dbReference type="Gene3D" id="3.20.20.80">
    <property type="entry name" value="Glycosidases"/>
    <property type="match status" value="1"/>
</dbReference>
<evidence type="ECO:0000259" key="6">
    <source>
        <dbReference type="Pfam" id="PF21365"/>
    </source>
</evidence>
<dbReference type="Pfam" id="PF13802">
    <property type="entry name" value="Gal_mutarotas_2"/>
    <property type="match status" value="1"/>
</dbReference>
<dbReference type="PaxDb" id="411470-RUMGNA_01013"/>
<sequence length="856" mass="99218">MKKPDYQSGFFKSERSEIMLLRKFCGIEKTDNGYLIHGDAGDIKLVFMTDDIIRIRVSFDRKFKEASYALVTTAWEDELDELFQEERTRIQAKDVVCEEKEDALIFHTTALKLVMKKQPIQFLLYDVEGKLIYNDLKERAFDQDQLGRVTHYSEIHADTDHFYGFGEKTGHLDKKGRHLRMSPKDAIGADPEFGEPLYKHVPFYIRVNEENLHALGLFYNNSYDAVFDMGNERSGYWDSYCYYQADGGDIDLFLINGPKMASVLERYTYLTGRQAMPTKQSLGYTASTMYYAELEQNCDEEIYKVIQKHFDEKIYIDNFWLASGYSSGEEDNLRYVFNWNKKRFPDPEGFFEKMEQEMGINVIPNMKPGILKNHPYRKVFEQYDAFVKTPDKAEDYVGRWWGGEGRFVDFTKKAGRDAWKELLKKNLMAKGMRTVWNDNCEYDGVEDRNAYCDHEGMGGTMAELKIIQSNMMAYTGKEALKEVYPKARPYIINRAGYAGIQRYAQVWAGDNLTDWRTVKFNIATIMGMGLSGMSNAGCDIGGFAGPAPGGELLLRWIQNGIFQPRFCINSANNDNTVTQPWMYEENLPYVQAAYAQRYRMIPYLYSVMRESHENGMPVMRPLFLEFPEDVKCYRDQNLTFMFGPSVLVANVVEKGAITRTIYLPKGTTWYDMNDNFKAYEGGQTIELPVDLSSIPMFLRGSAVYMTTEDIHHIAKDTMKALDLFVSCEEDAEFTYYDDDGWSKEYEEGNFAETKISVKAGDRKQIHFHKNGFYQESWENLNLNVVSKEKGAYWVSVDGEKIPRFLIRDAFDEAETGWYYDMSDRIVKVKCKKPQKDDFEIVVSCEKFDLIGMENEI</sequence>
<evidence type="ECO:0000313" key="7">
    <source>
        <dbReference type="EMBL" id="EDN78603.1"/>
    </source>
</evidence>
<feature type="domain" description="DUF5110" evidence="5">
    <location>
        <begin position="722"/>
        <end position="785"/>
    </location>
</feature>
<dbReference type="Gene3D" id="2.60.40.1760">
    <property type="entry name" value="glycosyl hydrolase (family 31)"/>
    <property type="match status" value="1"/>
</dbReference>
<protein>
    <submittedName>
        <fullName evidence="7">Glycosyl hydrolase, family 31</fullName>
        <ecNumber evidence="7">3.2.1.-</ecNumber>
    </submittedName>
</protein>
<dbReference type="SUPFAM" id="SSF51011">
    <property type="entry name" value="Glycosyl hydrolase domain"/>
    <property type="match status" value="1"/>
</dbReference>
<comment type="similarity">
    <text evidence="1 2">Belongs to the glycosyl hydrolase 31 family.</text>
</comment>
<dbReference type="PANTHER" id="PTHR22762">
    <property type="entry name" value="ALPHA-GLUCOSIDASE"/>
    <property type="match status" value="1"/>
</dbReference>
<dbReference type="AlphaFoldDB" id="A7B0D7"/>
<gene>
    <name evidence="7" type="ORF">RUMGNA_01013</name>
</gene>
<dbReference type="CDD" id="cd06599">
    <property type="entry name" value="GH31_glycosidase_Aec37"/>
    <property type="match status" value="1"/>
</dbReference>
<dbReference type="Gene3D" id="2.60.40.1180">
    <property type="entry name" value="Golgi alpha-mannosidase II"/>
    <property type="match status" value="2"/>
</dbReference>
<dbReference type="CAZy" id="GH31">
    <property type="family name" value="Glycoside Hydrolase Family 31"/>
</dbReference>
<dbReference type="Pfam" id="PF01055">
    <property type="entry name" value="Glyco_hydro_31_2nd"/>
    <property type="match status" value="1"/>
</dbReference>
<dbReference type="Pfam" id="PF17137">
    <property type="entry name" value="DUF5110"/>
    <property type="match status" value="1"/>
</dbReference>